<evidence type="ECO:0008006" key="4">
    <source>
        <dbReference type="Google" id="ProtNLM"/>
    </source>
</evidence>
<dbReference type="EMBL" id="CP001848">
    <property type="protein sequence ID" value="ADB17406.1"/>
    <property type="molecule type" value="Genomic_DNA"/>
</dbReference>
<evidence type="ECO:0000313" key="3">
    <source>
        <dbReference type="Proteomes" id="UP000001887"/>
    </source>
</evidence>
<organism evidence="2 3">
    <name type="scientific">Pirellula staleyi (strain ATCC 27377 / DSM 6068 / ICPB 4128)</name>
    <name type="common">Pirella staleyi</name>
    <dbReference type="NCBI Taxonomy" id="530564"/>
    <lineage>
        <taxon>Bacteria</taxon>
        <taxon>Pseudomonadati</taxon>
        <taxon>Planctomycetota</taxon>
        <taxon>Planctomycetia</taxon>
        <taxon>Pirellulales</taxon>
        <taxon>Pirellulaceae</taxon>
        <taxon>Pirellula</taxon>
    </lineage>
</organism>
<keyword evidence="1" id="KW-0732">Signal</keyword>
<evidence type="ECO:0000313" key="2">
    <source>
        <dbReference type="EMBL" id="ADB17406.1"/>
    </source>
</evidence>
<gene>
    <name evidence="2" type="ordered locus">Psta_2738</name>
</gene>
<name>D2R7I0_PIRSD</name>
<feature type="chain" id="PRO_5003035543" description="Lipoprotein" evidence="1">
    <location>
        <begin position="24"/>
        <end position="105"/>
    </location>
</feature>
<dbReference type="KEGG" id="psl:Psta_2738"/>
<accession>D2R7I0</accession>
<dbReference type="PROSITE" id="PS51257">
    <property type="entry name" value="PROKAR_LIPOPROTEIN"/>
    <property type="match status" value="1"/>
</dbReference>
<dbReference type="AlphaFoldDB" id="D2R7I0"/>
<feature type="signal peptide" evidence="1">
    <location>
        <begin position="1"/>
        <end position="23"/>
    </location>
</feature>
<dbReference type="eggNOG" id="ENOG5033EUB">
    <property type="taxonomic scope" value="Bacteria"/>
</dbReference>
<protein>
    <recommendedName>
        <fullName evidence="4">Lipoprotein</fullName>
    </recommendedName>
</protein>
<reference evidence="2 3" key="1">
    <citation type="journal article" date="2009" name="Stand. Genomic Sci.">
        <title>Complete genome sequence of Pirellula staleyi type strain (ATCC 27377).</title>
        <authorList>
            <person name="Clum A."/>
            <person name="Tindall B.J."/>
            <person name="Sikorski J."/>
            <person name="Ivanova N."/>
            <person name="Mavrommatis K."/>
            <person name="Lucas S."/>
            <person name="Glavina del Rio T."/>
            <person name="Nolan M."/>
            <person name="Chen F."/>
            <person name="Tice H."/>
            <person name="Pitluck S."/>
            <person name="Cheng J.F."/>
            <person name="Chertkov O."/>
            <person name="Brettin T."/>
            <person name="Han C."/>
            <person name="Detter J.C."/>
            <person name="Kuske C."/>
            <person name="Bruce D."/>
            <person name="Goodwin L."/>
            <person name="Ovchinikova G."/>
            <person name="Pati A."/>
            <person name="Mikhailova N."/>
            <person name="Chen A."/>
            <person name="Palaniappan K."/>
            <person name="Land M."/>
            <person name="Hauser L."/>
            <person name="Chang Y.J."/>
            <person name="Jeffries C.D."/>
            <person name="Chain P."/>
            <person name="Rohde M."/>
            <person name="Goker M."/>
            <person name="Bristow J."/>
            <person name="Eisen J.A."/>
            <person name="Markowitz V."/>
            <person name="Hugenholtz P."/>
            <person name="Kyrpides N.C."/>
            <person name="Klenk H.P."/>
            <person name="Lapidus A."/>
        </authorList>
    </citation>
    <scope>NUCLEOTIDE SEQUENCE [LARGE SCALE GENOMIC DNA]</scope>
    <source>
        <strain evidence="3">ATCC 27377 / DSM 6068 / ICPB 4128</strain>
    </source>
</reference>
<dbReference type="HOGENOM" id="CLU_2234017_0_0_0"/>
<keyword evidence="3" id="KW-1185">Reference proteome</keyword>
<evidence type="ECO:0000256" key="1">
    <source>
        <dbReference type="SAM" id="SignalP"/>
    </source>
</evidence>
<dbReference type="Proteomes" id="UP000001887">
    <property type="component" value="Chromosome"/>
</dbReference>
<dbReference type="OrthoDB" id="291558at2"/>
<sequence length="105" mass="11128" precursor="true">MNRQLLAAALVAAAMFGVGCAQSGTPEIETYQVTVVDPINEAKAILTNYANGMPVTSEAESYPDLIKRVKEKDAAKGDILEKGLMGIKANPATARPVAIELLKQL</sequence>
<proteinExistence type="predicted"/>